<evidence type="ECO:0000313" key="7">
    <source>
        <dbReference type="Proteomes" id="UP000178870"/>
    </source>
</evidence>
<evidence type="ECO:0000256" key="3">
    <source>
        <dbReference type="SAM" id="MobiDB-lite"/>
    </source>
</evidence>
<reference evidence="6 7" key="1">
    <citation type="journal article" date="2016" name="Nat. Commun.">
        <title>Thousands of microbial genomes shed light on interconnected biogeochemical processes in an aquifer system.</title>
        <authorList>
            <person name="Anantharaman K."/>
            <person name="Brown C.T."/>
            <person name="Hug L.A."/>
            <person name="Sharon I."/>
            <person name="Castelle C.J."/>
            <person name="Probst A.J."/>
            <person name="Thomas B.C."/>
            <person name="Singh A."/>
            <person name="Wilkins M.J."/>
            <person name="Karaoz U."/>
            <person name="Brodie E.L."/>
            <person name="Williams K.H."/>
            <person name="Hubbard S.S."/>
            <person name="Banfield J.F."/>
        </authorList>
    </citation>
    <scope>NUCLEOTIDE SEQUENCE [LARGE SCALE GENOMIC DNA]</scope>
</reference>
<feature type="domain" description="LamG-like jellyroll fold" evidence="5">
    <location>
        <begin position="1406"/>
        <end position="1548"/>
    </location>
</feature>
<dbReference type="EMBL" id="MGGP01000002">
    <property type="protein sequence ID" value="OGM33438.1"/>
    <property type="molecule type" value="Genomic_DNA"/>
</dbReference>
<evidence type="ECO:0000313" key="6">
    <source>
        <dbReference type="EMBL" id="OGM33438.1"/>
    </source>
</evidence>
<organism evidence="6 7">
    <name type="scientific">Candidatus Woesebacteria bacterium RIFCSPHIGHO2_01_FULL_44_21</name>
    <dbReference type="NCBI Taxonomy" id="1802503"/>
    <lineage>
        <taxon>Bacteria</taxon>
        <taxon>Candidatus Woeseibacteriota</taxon>
    </lineage>
</organism>
<dbReference type="InterPro" id="IPR013320">
    <property type="entry name" value="ConA-like_dom_sf"/>
</dbReference>
<dbReference type="SUPFAM" id="SSF49899">
    <property type="entry name" value="Concanavalin A-like lectins/glucanases"/>
    <property type="match status" value="6"/>
</dbReference>
<dbReference type="Gene3D" id="2.60.120.200">
    <property type="match status" value="6"/>
</dbReference>
<keyword evidence="4" id="KW-1133">Transmembrane helix</keyword>
<evidence type="ECO:0000256" key="2">
    <source>
        <dbReference type="ARBA" id="ARBA00023157"/>
    </source>
</evidence>
<evidence type="ECO:0000256" key="1">
    <source>
        <dbReference type="ARBA" id="ARBA00022729"/>
    </source>
</evidence>
<protein>
    <recommendedName>
        <fullName evidence="5">LamG-like jellyroll fold domain-containing protein</fullName>
    </recommendedName>
</protein>
<gene>
    <name evidence="6" type="ORF">A2803_04980</name>
</gene>
<comment type="caution">
    <text evidence="6">The sequence shown here is derived from an EMBL/GenBank/DDBJ whole genome shotgun (WGS) entry which is preliminary data.</text>
</comment>
<feature type="region of interest" description="Disordered" evidence="3">
    <location>
        <begin position="1115"/>
        <end position="1134"/>
    </location>
</feature>
<keyword evidence="1" id="KW-0732">Signal</keyword>
<feature type="domain" description="LamG-like jellyroll fold" evidence="5">
    <location>
        <begin position="249"/>
        <end position="395"/>
    </location>
</feature>
<dbReference type="PANTHER" id="PTHR42535">
    <property type="entry name" value="OOKINETE PROTEIN, PUTATIVE-RELATED"/>
    <property type="match status" value="1"/>
</dbReference>
<feature type="compositionally biased region" description="Polar residues" evidence="3">
    <location>
        <begin position="1117"/>
        <end position="1134"/>
    </location>
</feature>
<proteinExistence type="predicted"/>
<feature type="domain" description="LamG-like jellyroll fold" evidence="5">
    <location>
        <begin position="715"/>
        <end position="850"/>
    </location>
</feature>
<dbReference type="Pfam" id="PF13385">
    <property type="entry name" value="Laminin_G_3"/>
    <property type="match status" value="6"/>
</dbReference>
<keyword evidence="4" id="KW-0472">Membrane</keyword>
<evidence type="ECO:0000259" key="5">
    <source>
        <dbReference type="SMART" id="SM00560"/>
    </source>
</evidence>
<feature type="transmembrane region" description="Helical" evidence="4">
    <location>
        <begin position="33"/>
        <end position="52"/>
    </location>
</feature>
<dbReference type="SMART" id="SM00560">
    <property type="entry name" value="LamGL"/>
    <property type="match status" value="5"/>
</dbReference>
<feature type="domain" description="LamG-like jellyroll fold" evidence="5">
    <location>
        <begin position="941"/>
        <end position="1076"/>
    </location>
</feature>
<sequence length="1569" mass="167763">MKAVELGLDRRLVHPNITIMIIKIILKKLKLRTWVGIGIILVILPIVVFGLYRPSASSAEWFNDAWGYRQRIPIDTHTAQETNVYNEMTVDTATLTTDKLQADCDDLRFTDSGGRLLPFQVVSGCDSASTTIRVGFDVMPVAPFDTYMYFGNPSASSGASSLTGFSACGNGCAEGTFGSEEKTQGPAGYWAFDEGYGSTTSDATSNNNTGTITGTTWQTEDKCISGKCLWFDETGDYLTAGTSPTLSATVFTISAWVKWSILPTGTDQDYIIERGENATSNVNYYLWLDADGSTCSTGTTTFVYGFRNSGDTLFKDHCYTNTPTSSVWNHYTVSYDGSNIKLYINGKQVDSESETDTPRTAGTQTVYIGADRSTGSLINGFIDEFKIYQYAKTADQIKAEFASEGSRRGVSARFGQTDTAFLNDGLVGYWPMDETALNTCGSNDACDSSGNSNNGAYQASMTTANQVGGKFGNSVDFNGTSHYIGAGNGASLQITGAITLSAWVNLDVNNATQIVITKYTTNEFAYFCYINSSGQIEMQISSNGTTATTATGSTTLSTTIWHHVACTYIPGTSMTVYLNGVQNGQNTTSIPSSIFNSSGNLEIASGNVGSADWLNGRIDEARVYNRTLSPAEIRALYNWAPGPVGYWKMDEGSWTNNCSTDTVFDSSGNGNNGDACPNSTGPTGGATGKFGKAGDFDDVNDSVEIANSSSITLTSSFTLEAWVKLDTLTSEQNFVYKDRTSFDENYYLWWFTAIDTLVFGFRNSQDTAYVESNYGITPVIGRWYHFAGTFDDTGNIERTYVDGIQVASNTSATDTPLSTNSTLYIGAGNDDSTDGKIDEVRIYNYARTASQIVEDMNAGHPAGGSPIGSQVIYYKMNEQYGTTLNNQNTTQATLTGSLSPAPTWRTKENCKDQGCLDFDGTDDVVTVTNADPIDMNVGLLNGFTISAWVNPDTAGEGSAGQIFNKTTTTTTNCALGGSTPFNVTCTLDSATDATVTVNGVLPASTWTHFAVSYTDDADDEITVWINGIAMGSSTNGVGPNSADTSALNIGNNTGGTATFDGKIDEFKVYSSELASDQIKIDANFGGVLNFGVGSDEASQVSGGAGNPPVGWWGLDDNTGTSAQDRSGNGNTGTLQNQATWITGKYGSSVYFNGDPTGSDTHVLLGNDIFDSYSEGTIEFWFKPNDTGDGWQNMFGAGTGGADSMVIVYQLSDNTVRFWTSEFLEFSATLSGSQTSWHHAAYTLSSSTHTLYLDGVRQSLSYTTGSSSDLIFFDDISFGTTGYTLGCGYTSGASCNSTELYEGSLDEVKIYNYARSAAQVAYDYNRGGPVGWWRFNECSGTTANDASGNGYNGTITIGATGEDMVGTCATSSTAWGSGVTGKFNASLDFDGSDDYVDSNFSPSFGTGDFSVFAWVKTTSVADDFILGTLDEAGANDPGFQFEVNLAGSENLFRVFVRDASGGSYSDDSTTAINDGNWHLVGLVRDGTNSLFRTYVDTKQEDSGPNIAGDVTVSAADMAIGAWNNRGTIADFLDGQVDDVRIYNYALSAAQIRKLYNENSNARFGPAQGSP</sequence>
<dbReference type="PANTHER" id="PTHR42535:SF2">
    <property type="entry name" value="CHROMOSOME UNDETERMINED SCAFFOLD_146, WHOLE GENOME SHOTGUN SEQUENCE"/>
    <property type="match status" value="1"/>
</dbReference>
<keyword evidence="4" id="KW-0812">Transmembrane</keyword>
<dbReference type="InterPro" id="IPR006558">
    <property type="entry name" value="LamG-like"/>
</dbReference>
<evidence type="ECO:0000256" key="4">
    <source>
        <dbReference type="SAM" id="Phobius"/>
    </source>
</evidence>
<feature type="domain" description="LamG-like jellyroll fold" evidence="5">
    <location>
        <begin position="496"/>
        <end position="631"/>
    </location>
</feature>
<keyword evidence="2" id="KW-1015">Disulfide bond</keyword>
<dbReference type="Proteomes" id="UP000178870">
    <property type="component" value="Unassembled WGS sequence"/>
</dbReference>
<accession>A0A1F7Z3C8</accession>
<name>A0A1F7Z3C8_9BACT</name>